<proteinExistence type="predicted"/>
<dbReference type="InterPro" id="IPR036864">
    <property type="entry name" value="Zn2-C6_fun-type_DNA-bd_sf"/>
</dbReference>
<dbReference type="Proteomes" id="UP000190312">
    <property type="component" value="Unassembled WGS sequence"/>
</dbReference>
<dbReference type="SUPFAM" id="SSF57701">
    <property type="entry name" value="Zn2/Cys6 DNA-binding domain"/>
    <property type="match status" value="1"/>
</dbReference>
<evidence type="ECO:0000313" key="6">
    <source>
        <dbReference type="EMBL" id="OOO07807.1"/>
    </source>
</evidence>
<dbReference type="EMBL" id="MKZY01000006">
    <property type="protein sequence ID" value="OOO07807.1"/>
    <property type="molecule type" value="Genomic_DNA"/>
</dbReference>
<evidence type="ECO:0000256" key="2">
    <source>
        <dbReference type="ARBA" id="ARBA00023125"/>
    </source>
</evidence>
<evidence type="ECO:0000256" key="3">
    <source>
        <dbReference type="ARBA" id="ARBA00023163"/>
    </source>
</evidence>
<dbReference type="GO" id="GO:0003677">
    <property type="term" value="F:DNA binding"/>
    <property type="evidence" value="ECO:0007669"/>
    <property type="project" value="UniProtKB-KW"/>
</dbReference>
<feature type="domain" description="Zn(2)-C6 fungal-type" evidence="5">
    <location>
        <begin position="14"/>
        <end position="44"/>
    </location>
</feature>
<dbReference type="eggNOG" id="ENOG502SQDV">
    <property type="taxonomic scope" value="Eukaryota"/>
</dbReference>
<dbReference type="InterPro" id="IPR001138">
    <property type="entry name" value="Zn2Cys6_DnaBD"/>
</dbReference>
<dbReference type="GO" id="GO:0009893">
    <property type="term" value="P:positive regulation of metabolic process"/>
    <property type="evidence" value="ECO:0007669"/>
    <property type="project" value="UniProtKB-ARBA"/>
</dbReference>
<dbReference type="GO" id="GO:0008270">
    <property type="term" value="F:zinc ion binding"/>
    <property type="evidence" value="ECO:0007669"/>
    <property type="project" value="InterPro"/>
</dbReference>
<dbReference type="SMART" id="SM00066">
    <property type="entry name" value="GAL4"/>
    <property type="match status" value="1"/>
</dbReference>
<gene>
    <name evidence="6" type="ORF">OAory_01043070</name>
</gene>
<keyword evidence="4" id="KW-0539">Nucleus</keyword>
<dbReference type="Gene3D" id="4.10.240.10">
    <property type="entry name" value="Zn(2)-C6 fungal-type DNA-binding domain"/>
    <property type="match status" value="1"/>
</dbReference>
<dbReference type="VEuPathDB" id="FungiDB:AO090010000671"/>
<evidence type="ECO:0000259" key="5">
    <source>
        <dbReference type="PROSITE" id="PS50048"/>
    </source>
</evidence>
<sequence length="345" mass="38618">MVSDAPKRVTLRRSCQACVRGKRRCDQLWPRCSRCQARGIECEYINIPLPTGPDSSNITSRFVPRVASVSTLPIHRPLPLVIMKAYDREIISFLIAGMRSFPIEFANNMKTEFIHPDLYQSSEASAVFQHVQTLCRLHTQASQGETSTSLTPLLQQNCVELLRNSGRPASFQELLACTQSLLILQCLLIFDAKVAVDGPYSETISSMLSNVGRRLWQQAPIQLSHTLSPREAWLFAESVRRTIIVAFMLRSVYSLLKRNYSVRTPFVDSLPFDVRTSLWDADREAWDDATPASLENMISLQQYSTLLESGAVHGISPFSALILAACKGKAVSDVPYPPITGYEAY</sequence>
<organism evidence="6 7">
    <name type="scientific">Aspergillus oryzae</name>
    <name type="common">Yellow koji mold</name>
    <dbReference type="NCBI Taxonomy" id="5062"/>
    <lineage>
        <taxon>Eukaryota</taxon>
        <taxon>Fungi</taxon>
        <taxon>Dikarya</taxon>
        <taxon>Ascomycota</taxon>
        <taxon>Pezizomycotina</taxon>
        <taxon>Eurotiomycetes</taxon>
        <taxon>Eurotiomycetidae</taxon>
        <taxon>Eurotiales</taxon>
        <taxon>Aspergillaceae</taxon>
        <taxon>Aspergillus</taxon>
        <taxon>Aspergillus subgen. Circumdati</taxon>
    </lineage>
</organism>
<dbReference type="Pfam" id="PF00172">
    <property type="entry name" value="Zn_clus"/>
    <property type="match status" value="1"/>
</dbReference>
<evidence type="ECO:0000256" key="4">
    <source>
        <dbReference type="ARBA" id="ARBA00023242"/>
    </source>
</evidence>
<accession>A0A1S9DFG2</accession>
<dbReference type="CDD" id="cd00067">
    <property type="entry name" value="GAL4"/>
    <property type="match status" value="1"/>
</dbReference>
<dbReference type="GO" id="GO:0000981">
    <property type="term" value="F:DNA-binding transcription factor activity, RNA polymerase II-specific"/>
    <property type="evidence" value="ECO:0007669"/>
    <property type="project" value="InterPro"/>
</dbReference>
<reference evidence="6 7" key="1">
    <citation type="submission" date="2016-10" db="EMBL/GenBank/DDBJ databases">
        <title>Genome sequencing of Aspergillus oryzae BCC7051.</title>
        <authorList>
            <person name="Thammarongtham C."/>
            <person name="Vorapreeda T."/>
            <person name="Nookaew I."/>
            <person name="Srisuk T."/>
            <person name="Land M."/>
            <person name="Jeennor S."/>
            <person name="Laoteng K."/>
        </authorList>
    </citation>
    <scope>NUCLEOTIDE SEQUENCE [LARGE SCALE GENOMIC DNA]</scope>
    <source>
        <strain evidence="6 7">BCC7051</strain>
    </source>
</reference>
<name>A0A1S9DFG2_ASPOZ</name>
<protein>
    <submittedName>
        <fullName evidence="6">Zn(2)-C6 fungal-type DNA-binding domain</fullName>
    </submittedName>
</protein>
<keyword evidence="3" id="KW-0804">Transcription</keyword>
<dbReference type="PROSITE" id="PS50048">
    <property type="entry name" value="ZN2_CY6_FUNGAL_2"/>
    <property type="match status" value="1"/>
</dbReference>
<evidence type="ECO:0000256" key="1">
    <source>
        <dbReference type="ARBA" id="ARBA00023015"/>
    </source>
</evidence>
<keyword evidence="2 6" id="KW-0238">DNA-binding</keyword>
<evidence type="ECO:0000313" key="7">
    <source>
        <dbReference type="Proteomes" id="UP000190312"/>
    </source>
</evidence>
<dbReference type="AlphaFoldDB" id="A0A1S9DFG2"/>
<comment type="caution">
    <text evidence="6">The sequence shown here is derived from an EMBL/GenBank/DDBJ whole genome shotgun (WGS) entry which is preliminary data.</text>
</comment>
<dbReference type="OrthoDB" id="4216928at2759"/>
<keyword evidence="1" id="KW-0805">Transcription regulation</keyword>